<accession>A0ABY1IQG9</accession>
<sequence>MPEPDAPDPAQARIAALEAELALARKALNESRSRYRLIVNSIVDYAIIATDLDGRITLWTESASTLFGWPEQAMVGRSIEDIFTEADILAKVPAAAMRAALASSSTRQERWHRRADGLHFFASGEVMVLRDESDALAGFLHILRDRTEERRIQHELEASRERLDYALNSSSLVGTWDWDVVNDLVYADEKFRAFLGLPATAATGPLPIERFLAGVHPEDRETVRTRIMAAKVSGQAFSMEYRTIDRTGGVHWASAQGRCFHDALGKPIRFPGAIIDITREKRRSNMQAALLRLGDEDVEQLGDSVDYSLRSLAIIGETLELGQVGYAAITDDDQYFAVTAQWTDGVSPAIPSSGKIGRVERQLVDRLKQDGTLVVEDVHLHPATRENMEFWQRLNVASMVNMAVVEDGRVRIILFLFSSRPSNWDEEELSFVRDILNRAWTYSRRRLAERQLIETETRLRLAQEAAEIGTLDYRPLFGAFEMDEKCRAIFGIAETAEPIFPGDLLGAITPEDCPAVKAQVDEALASDAESLLDLQFRTFNRVDGGIRHVRLEAQTVAEDGRVVRFVGAVHDVTEERTGQEKQALLTRELRHRVNNTLAMVEALAGLTMRRATSPQEGLDAFLARLAALREAHEILTTTSWTSAPLRAVVDRIMAGREVTKAKRIRYGGPDVPLSARQSLALSLTLFEMLSNAIRHGSLSGETGTVDLGWSVTMTPSGPHLRMSWKESGGPPVQAPRRFGLGLKLIRQSLPVEIGGTVELTFPPEGASLVIEAPVHLDPDEAEDR</sequence>
<evidence type="ECO:0000256" key="13">
    <source>
        <dbReference type="ARBA" id="ARBA00022840"/>
    </source>
</evidence>
<feature type="domain" description="PAS" evidence="17">
    <location>
        <begin position="31"/>
        <end position="87"/>
    </location>
</feature>
<proteinExistence type="predicted"/>
<dbReference type="PANTHER" id="PTHR41523">
    <property type="entry name" value="TWO-COMPONENT SYSTEM SENSOR PROTEIN"/>
    <property type="match status" value="1"/>
</dbReference>
<evidence type="ECO:0000259" key="18">
    <source>
        <dbReference type="PROSITE" id="PS50113"/>
    </source>
</evidence>
<dbReference type="PROSITE" id="PS50112">
    <property type="entry name" value="PAS"/>
    <property type="match status" value="1"/>
</dbReference>
<keyword evidence="14" id="KW-0157">Chromophore</keyword>
<keyword evidence="11" id="KW-0547">Nucleotide-binding</keyword>
<dbReference type="Pfam" id="PF07536">
    <property type="entry name" value="HWE_HK"/>
    <property type="match status" value="1"/>
</dbReference>
<dbReference type="EMBL" id="FQZC01000005">
    <property type="protein sequence ID" value="SHJ90905.1"/>
    <property type="molecule type" value="Genomic_DNA"/>
</dbReference>
<dbReference type="NCBIfam" id="TIGR00229">
    <property type="entry name" value="sensory_box"/>
    <property type="match status" value="2"/>
</dbReference>
<evidence type="ECO:0000256" key="1">
    <source>
        <dbReference type="ARBA" id="ARBA00000085"/>
    </source>
</evidence>
<dbReference type="InterPro" id="IPR035965">
    <property type="entry name" value="PAS-like_dom_sf"/>
</dbReference>
<dbReference type="SMART" id="SM00091">
    <property type="entry name" value="PAS"/>
    <property type="match status" value="2"/>
</dbReference>
<keyword evidence="13" id="KW-0067">ATP-binding</keyword>
<dbReference type="Gene3D" id="3.30.565.10">
    <property type="entry name" value="Histidine kinase-like ATPase, C-terminal domain"/>
    <property type="match status" value="1"/>
</dbReference>
<organism evidence="19 20">
    <name type="scientific">Aureimonas altamirensis DSM 21988</name>
    <dbReference type="NCBI Taxonomy" id="1121026"/>
    <lineage>
        <taxon>Bacteria</taxon>
        <taxon>Pseudomonadati</taxon>
        <taxon>Pseudomonadota</taxon>
        <taxon>Alphaproteobacteria</taxon>
        <taxon>Hyphomicrobiales</taxon>
        <taxon>Aurantimonadaceae</taxon>
        <taxon>Aureimonas</taxon>
    </lineage>
</organism>
<dbReference type="Pfam" id="PF08447">
    <property type="entry name" value="PAS_3"/>
    <property type="match status" value="2"/>
</dbReference>
<dbReference type="Gene3D" id="3.30.450.40">
    <property type="match status" value="1"/>
</dbReference>
<keyword evidence="4" id="KW-0600">Photoreceptor protein</keyword>
<evidence type="ECO:0000256" key="9">
    <source>
        <dbReference type="ARBA" id="ARBA00022679"/>
    </source>
</evidence>
<feature type="domain" description="PAC" evidence="18">
    <location>
        <begin position="106"/>
        <end position="158"/>
    </location>
</feature>
<keyword evidence="16" id="KW-0675">Receptor</keyword>
<keyword evidence="5" id="KW-0597">Phosphoprotein</keyword>
<name>A0ABY1IQG9_9HYPH</name>
<keyword evidence="7" id="KW-0285">Flavoprotein</keyword>
<evidence type="ECO:0000256" key="5">
    <source>
        <dbReference type="ARBA" id="ARBA00022553"/>
    </source>
</evidence>
<evidence type="ECO:0000313" key="19">
    <source>
        <dbReference type="EMBL" id="SHJ90905.1"/>
    </source>
</evidence>
<dbReference type="InterPro" id="IPR029016">
    <property type="entry name" value="GAF-like_dom_sf"/>
</dbReference>
<dbReference type="Gene3D" id="3.30.450.20">
    <property type="entry name" value="PAS domain"/>
    <property type="match status" value="3"/>
</dbReference>
<dbReference type="InterPro" id="IPR001610">
    <property type="entry name" value="PAC"/>
</dbReference>
<feature type="domain" description="PAC" evidence="18">
    <location>
        <begin position="237"/>
        <end position="289"/>
    </location>
</feature>
<comment type="caution">
    <text evidence="19">The sequence shown here is derived from an EMBL/GenBank/DDBJ whole genome shotgun (WGS) entry which is preliminary data.</text>
</comment>
<keyword evidence="6" id="KW-0716">Sensory transduction</keyword>
<dbReference type="RefSeq" id="WP_060609746.1">
    <property type="nucleotide sequence ID" value="NZ_FQZC01000005.1"/>
</dbReference>
<evidence type="ECO:0000256" key="7">
    <source>
        <dbReference type="ARBA" id="ARBA00022630"/>
    </source>
</evidence>
<evidence type="ECO:0000256" key="6">
    <source>
        <dbReference type="ARBA" id="ARBA00022606"/>
    </source>
</evidence>
<dbReference type="SMART" id="SM00086">
    <property type="entry name" value="PAC"/>
    <property type="match status" value="2"/>
</dbReference>
<dbReference type="SMART" id="SM00911">
    <property type="entry name" value="HWE_HK"/>
    <property type="match status" value="1"/>
</dbReference>
<evidence type="ECO:0000256" key="12">
    <source>
        <dbReference type="ARBA" id="ARBA00022777"/>
    </source>
</evidence>
<dbReference type="InterPro" id="IPR013767">
    <property type="entry name" value="PAS_fold"/>
</dbReference>
<dbReference type="SUPFAM" id="SSF55874">
    <property type="entry name" value="ATPase domain of HSP90 chaperone/DNA topoisomerase II/histidine kinase"/>
    <property type="match status" value="1"/>
</dbReference>
<dbReference type="EC" id="2.7.13.3" evidence="2"/>
<evidence type="ECO:0000256" key="3">
    <source>
        <dbReference type="ARBA" id="ARBA00021740"/>
    </source>
</evidence>
<evidence type="ECO:0000256" key="15">
    <source>
        <dbReference type="ARBA" id="ARBA00023026"/>
    </source>
</evidence>
<dbReference type="CDD" id="cd00130">
    <property type="entry name" value="PAS"/>
    <property type="match status" value="2"/>
</dbReference>
<evidence type="ECO:0000256" key="16">
    <source>
        <dbReference type="ARBA" id="ARBA00023170"/>
    </source>
</evidence>
<evidence type="ECO:0000313" key="20">
    <source>
        <dbReference type="Proteomes" id="UP000184290"/>
    </source>
</evidence>
<dbReference type="InterPro" id="IPR000014">
    <property type="entry name" value="PAS"/>
</dbReference>
<dbReference type="InterPro" id="IPR036890">
    <property type="entry name" value="HATPase_C_sf"/>
</dbReference>
<evidence type="ECO:0000256" key="11">
    <source>
        <dbReference type="ARBA" id="ARBA00022741"/>
    </source>
</evidence>
<evidence type="ECO:0000256" key="4">
    <source>
        <dbReference type="ARBA" id="ARBA00022543"/>
    </source>
</evidence>
<dbReference type="Pfam" id="PF00989">
    <property type="entry name" value="PAS"/>
    <property type="match status" value="1"/>
</dbReference>
<dbReference type="SUPFAM" id="SSF55785">
    <property type="entry name" value="PYP-like sensor domain (PAS domain)"/>
    <property type="match status" value="3"/>
</dbReference>
<keyword evidence="10" id="KW-0677">Repeat</keyword>
<dbReference type="SUPFAM" id="SSF55781">
    <property type="entry name" value="GAF domain-like"/>
    <property type="match status" value="1"/>
</dbReference>
<evidence type="ECO:0000256" key="8">
    <source>
        <dbReference type="ARBA" id="ARBA00022643"/>
    </source>
</evidence>
<keyword evidence="12" id="KW-0418">Kinase</keyword>
<dbReference type="PROSITE" id="PS50113">
    <property type="entry name" value="PAC"/>
    <property type="match status" value="3"/>
</dbReference>
<keyword evidence="15" id="KW-0843">Virulence</keyword>
<evidence type="ECO:0000256" key="14">
    <source>
        <dbReference type="ARBA" id="ARBA00022991"/>
    </source>
</evidence>
<keyword evidence="8" id="KW-0288">FMN</keyword>
<feature type="domain" description="PAC" evidence="18">
    <location>
        <begin position="532"/>
        <end position="584"/>
    </location>
</feature>
<evidence type="ECO:0000256" key="2">
    <source>
        <dbReference type="ARBA" id="ARBA00012438"/>
    </source>
</evidence>
<evidence type="ECO:0000256" key="10">
    <source>
        <dbReference type="ARBA" id="ARBA00022737"/>
    </source>
</evidence>
<dbReference type="InterPro" id="IPR013655">
    <property type="entry name" value="PAS_fold_3"/>
</dbReference>
<evidence type="ECO:0000259" key="17">
    <source>
        <dbReference type="PROSITE" id="PS50112"/>
    </source>
</evidence>
<reference evidence="19 20" key="1">
    <citation type="submission" date="2016-11" db="EMBL/GenBank/DDBJ databases">
        <authorList>
            <person name="Varghese N."/>
            <person name="Submissions S."/>
        </authorList>
    </citation>
    <scope>NUCLEOTIDE SEQUENCE [LARGE SCALE GENOMIC DNA]</scope>
    <source>
        <strain evidence="19 20">DSM 21988</strain>
    </source>
</reference>
<keyword evidence="20" id="KW-1185">Reference proteome</keyword>
<keyword evidence="9" id="KW-0808">Transferase</keyword>
<dbReference type="PANTHER" id="PTHR41523:SF8">
    <property type="entry name" value="ETHYLENE RESPONSE SENSOR PROTEIN"/>
    <property type="match status" value="1"/>
</dbReference>
<gene>
    <name evidence="19" type="ORF">SAMN02745911_3643</name>
</gene>
<protein>
    <recommendedName>
        <fullName evidence="3">Blue-light-activated histidine kinase</fullName>
        <ecNumber evidence="2">2.7.13.3</ecNumber>
    </recommendedName>
</protein>
<dbReference type="InterPro" id="IPR011102">
    <property type="entry name" value="Sig_transdc_His_kinase_HWE"/>
</dbReference>
<dbReference type="Proteomes" id="UP000184290">
    <property type="component" value="Unassembled WGS sequence"/>
</dbReference>
<comment type="catalytic activity">
    <reaction evidence="1">
        <text>ATP + protein L-histidine = ADP + protein N-phospho-L-histidine.</text>
        <dbReference type="EC" id="2.7.13.3"/>
    </reaction>
</comment>
<dbReference type="InterPro" id="IPR000700">
    <property type="entry name" value="PAS-assoc_C"/>
</dbReference>